<evidence type="ECO:0000313" key="4">
    <source>
        <dbReference type="Proteomes" id="UP000542973"/>
    </source>
</evidence>
<dbReference type="GO" id="GO:0003677">
    <property type="term" value="F:DNA binding"/>
    <property type="evidence" value="ECO:0007669"/>
    <property type="project" value="InterPro"/>
</dbReference>
<accession>A0A849BEQ9</accession>
<evidence type="ECO:0000256" key="1">
    <source>
        <dbReference type="ARBA" id="ARBA00023172"/>
    </source>
</evidence>
<evidence type="ECO:0000313" key="3">
    <source>
        <dbReference type="EMBL" id="NNH13942.1"/>
    </source>
</evidence>
<evidence type="ECO:0000256" key="2">
    <source>
        <dbReference type="SAM" id="Phobius"/>
    </source>
</evidence>
<dbReference type="InterPro" id="IPR013762">
    <property type="entry name" value="Integrase-like_cat_sf"/>
</dbReference>
<dbReference type="EMBL" id="JABEMD010000066">
    <property type="protein sequence ID" value="NNH13942.1"/>
    <property type="molecule type" value="Genomic_DNA"/>
</dbReference>
<comment type="caution">
    <text evidence="3">The sequence shown here is derived from an EMBL/GenBank/DDBJ whole genome shotgun (WGS) entry which is preliminary data.</text>
</comment>
<name>A0A849BEQ9_9BURK</name>
<dbReference type="GO" id="GO:0015074">
    <property type="term" value="P:DNA integration"/>
    <property type="evidence" value="ECO:0007669"/>
    <property type="project" value="InterPro"/>
</dbReference>
<protein>
    <submittedName>
        <fullName evidence="3">Uncharacterized protein</fullName>
    </submittedName>
</protein>
<dbReference type="Proteomes" id="UP000542973">
    <property type="component" value="Unassembled WGS sequence"/>
</dbReference>
<sequence length="143" mass="16209">MLTIERRHAIQSGFRPMISLFVVVILVGLCYLTCQRPTEIRNLPWSQADEAAGVIRFEPGKTEDSTGEPVDRPITPEIAAVLKRAQELRTSREVQKLGDDYVLTDMHASRRQRQLAGLGVAKRWRVLAQVRRTTPSRTFGQKP</sequence>
<dbReference type="Gene3D" id="1.10.443.10">
    <property type="entry name" value="Intergrase catalytic core"/>
    <property type="match status" value="1"/>
</dbReference>
<dbReference type="RefSeq" id="WP_144425769.1">
    <property type="nucleotide sequence ID" value="NZ_BAAAEB010000004.1"/>
</dbReference>
<feature type="transmembrane region" description="Helical" evidence="2">
    <location>
        <begin position="16"/>
        <end position="34"/>
    </location>
</feature>
<gene>
    <name evidence="3" type="ORF">HLB16_24135</name>
</gene>
<keyword evidence="2" id="KW-0812">Transmembrane</keyword>
<dbReference type="InterPro" id="IPR011010">
    <property type="entry name" value="DNA_brk_join_enz"/>
</dbReference>
<dbReference type="SUPFAM" id="SSF56349">
    <property type="entry name" value="DNA breaking-rejoining enzymes"/>
    <property type="match status" value="1"/>
</dbReference>
<dbReference type="AlphaFoldDB" id="A0A849BEQ9"/>
<proteinExistence type="predicted"/>
<organism evidence="3 4">
    <name type="scientific">Cupriavidus gilardii</name>
    <dbReference type="NCBI Taxonomy" id="82541"/>
    <lineage>
        <taxon>Bacteria</taxon>
        <taxon>Pseudomonadati</taxon>
        <taxon>Pseudomonadota</taxon>
        <taxon>Betaproteobacteria</taxon>
        <taxon>Burkholderiales</taxon>
        <taxon>Burkholderiaceae</taxon>
        <taxon>Cupriavidus</taxon>
    </lineage>
</organism>
<dbReference type="GO" id="GO:0006310">
    <property type="term" value="P:DNA recombination"/>
    <property type="evidence" value="ECO:0007669"/>
    <property type="project" value="UniProtKB-KW"/>
</dbReference>
<keyword evidence="1" id="KW-0233">DNA recombination</keyword>
<keyword evidence="2" id="KW-0472">Membrane</keyword>
<keyword evidence="2" id="KW-1133">Transmembrane helix</keyword>
<reference evidence="3 4" key="1">
    <citation type="submission" date="2020-05" db="EMBL/GenBank/DDBJ databases">
        <title>MicrobeNet Type strains.</title>
        <authorList>
            <person name="Nicholson A.C."/>
        </authorList>
    </citation>
    <scope>NUCLEOTIDE SEQUENCE [LARGE SCALE GENOMIC DNA]</scope>
    <source>
        <strain evidence="3 4">ATCC 700815</strain>
    </source>
</reference>